<dbReference type="OrthoDB" id="9798130at2"/>
<proteinExistence type="predicted"/>
<dbReference type="RefSeq" id="WP_062486152.1">
    <property type="nucleotide sequence ID" value="NZ_LN885086.1"/>
</dbReference>
<accession>A0A0S4KYE8</accession>
<reference evidence="3" key="1">
    <citation type="submission" date="2015-09" db="EMBL/GenBank/DDBJ databases">
        <authorList>
            <person name="Daims H."/>
        </authorList>
    </citation>
    <scope>NUCLEOTIDE SEQUENCE [LARGE SCALE GENOMIC DNA]</scope>
</reference>
<dbReference type="KEGG" id="nio:NITINOP_2602"/>
<dbReference type="PIRSF" id="PIRSF025560">
    <property type="entry name" value="UCP025560"/>
    <property type="match status" value="1"/>
</dbReference>
<organism evidence="2 3">
    <name type="scientific">Candidatus Nitrospira inopinata</name>
    <dbReference type="NCBI Taxonomy" id="1715989"/>
    <lineage>
        <taxon>Bacteria</taxon>
        <taxon>Pseudomonadati</taxon>
        <taxon>Nitrospirota</taxon>
        <taxon>Nitrospiria</taxon>
        <taxon>Nitrospirales</taxon>
        <taxon>Nitrospiraceae</taxon>
        <taxon>Nitrospira</taxon>
    </lineage>
</organism>
<dbReference type="AlphaFoldDB" id="A0A0S4KYE8"/>
<dbReference type="Proteomes" id="UP000066284">
    <property type="component" value="Chromosome 1"/>
</dbReference>
<dbReference type="EMBL" id="LN885086">
    <property type="protein sequence ID" value="CUQ67574.1"/>
    <property type="molecule type" value="Genomic_DNA"/>
</dbReference>
<evidence type="ECO:0000256" key="1">
    <source>
        <dbReference type="SAM" id="SignalP"/>
    </source>
</evidence>
<name>A0A0S4KYE8_9BACT</name>
<feature type="chain" id="PRO_5006623626" description="DUF1318 domain-containing protein" evidence="1">
    <location>
        <begin position="26"/>
        <end position="111"/>
    </location>
</feature>
<evidence type="ECO:0008006" key="4">
    <source>
        <dbReference type="Google" id="ProtNLM"/>
    </source>
</evidence>
<gene>
    <name evidence="2" type="ORF">NITINOP_2602</name>
</gene>
<keyword evidence="1" id="KW-0732">Signal</keyword>
<evidence type="ECO:0000313" key="3">
    <source>
        <dbReference type="Proteomes" id="UP000066284"/>
    </source>
</evidence>
<evidence type="ECO:0000313" key="2">
    <source>
        <dbReference type="EMBL" id="CUQ67574.1"/>
    </source>
</evidence>
<sequence length="111" mass="12364">MARWIRRIVSSVLLGCLISSDPLFALSLEETKAKGLVGEKRNGYLGLVDPTNREARELVANINEKRRQAYQDIARRDGTTLSVVESLAGEKAIEKTEPGHYIEGPNGWIKK</sequence>
<dbReference type="InterPro" id="IPR008309">
    <property type="entry name" value="YdbL"/>
</dbReference>
<feature type="signal peptide" evidence="1">
    <location>
        <begin position="1"/>
        <end position="25"/>
    </location>
</feature>
<dbReference type="STRING" id="1715989.NITINOP_2602"/>
<dbReference type="Pfam" id="PF07027">
    <property type="entry name" value="DUF1318"/>
    <property type="match status" value="1"/>
</dbReference>
<protein>
    <recommendedName>
        <fullName evidence="4">DUF1318 domain-containing protein</fullName>
    </recommendedName>
</protein>
<keyword evidence="3" id="KW-1185">Reference proteome</keyword>